<dbReference type="Pfam" id="PF10144">
    <property type="entry name" value="SMP_2"/>
    <property type="match status" value="1"/>
</dbReference>
<comment type="caution">
    <text evidence="8">The sequence shown here is derived from an EMBL/GenBank/DDBJ whole genome shotgun (WGS) entry which is preliminary data.</text>
</comment>
<proteinExistence type="inferred from homology"/>
<evidence type="ECO:0000256" key="5">
    <source>
        <dbReference type="ARBA" id="ARBA00022989"/>
    </source>
</evidence>
<evidence type="ECO:0000256" key="2">
    <source>
        <dbReference type="ARBA" id="ARBA00005362"/>
    </source>
</evidence>
<gene>
    <name evidence="8" type="ORF">NAF29_12735</name>
</gene>
<protein>
    <submittedName>
        <fullName evidence="8">AhpA/YtjB family protein</fullName>
    </submittedName>
</protein>
<dbReference type="RefSeq" id="WP_251261975.1">
    <property type="nucleotide sequence ID" value="NZ_JAMQGP010000006.1"/>
</dbReference>
<reference evidence="8 9" key="1">
    <citation type="journal article" date="2013" name="Antonie Van Leeuwenhoek">
        <title>Echinimonas agarilytica gen. nov., sp. nov., a new gammaproteobacterium isolated from the sea urchin Strongylocentrotus intermedius.</title>
        <authorList>
            <person name="Nedashkovskaya O.I."/>
            <person name="Stenkova A.M."/>
            <person name="Zhukova N.V."/>
            <person name="Van Trappen S."/>
            <person name="Lee J.S."/>
            <person name="Kim S.B."/>
        </authorList>
    </citation>
    <scope>NUCLEOTIDE SEQUENCE [LARGE SCALE GENOMIC DNA]</scope>
    <source>
        <strain evidence="8 9">KMM 6351</strain>
    </source>
</reference>
<keyword evidence="9" id="KW-1185">Reference proteome</keyword>
<evidence type="ECO:0000256" key="4">
    <source>
        <dbReference type="ARBA" id="ARBA00022692"/>
    </source>
</evidence>
<keyword evidence="6" id="KW-0472">Membrane</keyword>
<evidence type="ECO:0000256" key="1">
    <source>
        <dbReference type="ARBA" id="ARBA00004236"/>
    </source>
</evidence>
<dbReference type="GO" id="GO:0005886">
    <property type="term" value="C:plasma membrane"/>
    <property type="evidence" value="ECO:0007669"/>
    <property type="project" value="UniProtKB-SubCell"/>
</dbReference>
<name>A0AA41W8Y9_9GAMM</name>
<comment type="similarity">
    <text evidence="2">Belongs to the Smp family.</text>
</comment>
<evidence type="ECO:0000313" key="8">
    <source>
        <dbReference type="EMBL" id="MCM2680526.1"/>
    </source>
</evidence>
<dbReference type="InterPro" id="IPR019305">
    <property type="entry name" value="Uncharacterised_Smp"/>
</dbReference>
<evidence type="ECO:0000256" key="7">
    <source>
        <dbReference type="SAM" id="MobiDB-lite"/>
    </source>
</evidence>
<feature type="region of interest" description="Disordered" evidence="7">
    <location>
        <begin position="192"/>
        <end position="216"/>
    </location>
</feature>
<accession>A0AA41W8Y9</accession>
<dbReference type="EMBL" id="JAMQGP010000006">
    <property type="protein sequence ID" value="MCM2680526.1"/>
    <property type="molecule type" value="Genomic_DNA"/>
</dbReference>
<comment type="subcellular location">
    <subcellularLocation>
        <location evidence="1">Cell membrane</location>
    </subcellularLocation>
</comment>
<organism evidence="8 9">
    <name type="scientific">Echinimonas agarilytica</name>
    <dbReference type="NCBI Taxonomy" id="1215918"/>
    <lineage>
        <taxon>Bacteria</taxon>
        <taxon>Pseudomonadati</taxon>
        <taxon>Pseudomonadota</taxon>
        <taxon>Gammaproteobacteria</taxon>
        <taxon>Alteromonadales</taxon>
        <taxon>Echinimonadaceae</taxon>
        <taxon>Echinimonas</taxon>
    </lineage>
</organism>
<keyword evidence="5" id="KW-1133">Transmembrane helix</keyword>
<evidence type="ECO:0000313" key="9">
    <source>
        <dbReference type="Proteomes" id="UP001165393"/>
    </source>
</evidence>
<evidence type="ECO:0000256" key="6">
    <source>
        <dbReference type="ARBA" id="ARBA00023136"/>
    </source>
</evidence>
<keyword evidence="3" id="KW-1003">Cell membrane</keyword>
<dbReference type="Proteomes" id="UP001165393">
    <property type="component" value="Unassembled WGS sequence"/>
</dbReference>
<evidence type="ECO:0000256" key="3">
    <source>
        <dbReference type="ARBA" id="ARBA00022475"/>
    </source>
</evidence>
<sequence length="216" mass="24118">MPQSTISLSPRRRSRFFQLLIALALILAVLHIMQGSKVMEKQLLESQTQTVTRSLVEQTANAASLLLQDQDEESLNLMATTLTHHPAIQDVAIYDINGYLVSTSDDYMPLKDRLKQLIHDDPAVRLTPRVSYVYSQGEAIGYLQFSVLYLEMMADSTQIRRVIDERSRLSLLMAAIAGFLLSGSVRRGIRAASRTRRHQLASPNDGSTTKADDTPS</sequence>
<dbReference type="AlphaFoldDB" id="A0AA41W8Y9"/>
<keyword evidence="4" id="KW-0812">Transmembrane</keyword>